<dbReference type="STRING" id="2594813.A0A395MV47"/>
<gene>
    <name evidence="4" type="ORF">FIE12Z_4367</name>
</gene>
<keyword evidence="2" id="KW-0472">Membrane</keyword>
<keyword evidence="2" id="KW-0812">Transmembrane</keyword>
<feature type="signal peptide" evidence="3">
    <location>
        <begin position="1"/>
        <end position="16"/>
    </location>
</feature>
<keyword evidence="2" id="KW-1133">Transmembrane helix</keyword>
<evidence type="ECO:0000313" key="4">
    <source>
        <dbReference type="EMBL" id="RFN51313.1"/>
    </source>
</evidence>
<evidence type="ECO:0000256" key="2">
    <source>
        <dbReference type="SAM" id="Phobius"/>
    </source>
</evidence>
<feature type="region of interest" description="Disordered" evidence="1">
    <location>
        <begin position="206"/>
        <end position="235"/>
    </location>
</feature>
<protein>
    <submittedName>
        <fullName evidence="4">Uncharacterized protein</fullName>
    </submittedName>
</protein>
<proteinExistence type="predicted"/>
<reference evidence="4 5" key="1">
    <citation type="journal article" date="2018" name="PLoS Pathog.">
        <title>Evolution of structural diversity of trichothecenes, a family of toxins produced by plant pathogenic and entomopathogenic fungi.</title>
        <authorList>
            <person name="Proctor R.H."/>
            <person name="McCormick S.P."/>
            <person name="Kim H.S."/>
            <person name="Cardoza R.E."/>
            <person name="Stanley A.M."/>
            <person name="Lindo L."/>
            <person name="Kelly A."/>
            <person name="Brown D.W."/>
            <person name="Lee T."/>
            <person name="Vaughan M.M."/>
            <person name="Alexander N.J."/>
            <person name="Busman M."/>
            <person name="Gutierrez S."/>
        </authorList>
    </citation>
    <scope>NUCLEOTIDE SEQUENCE [LARGE SCALE GENOMIC DNA]</scope>
    <source>
        <strain evidence="4 5">NRRL 13405</strain>
    </source>
</reference>
<feature type="chain" id="PRO_5017369050" evidence="3">
    <location>
        <begin position="17"/>
        <end position="435"/>
    </location>
</feature>
<evidence type="ECO:0000313" key="5">
    <source>
        <dbReference type="Proteomes" id="UP000265631"/>
    </source>
</evidence>
<keyword evidence="5" id="KW-1185">Reference proteome</keyword>
<dbReference type="AlphaFoldDB" id="A0A395MV47"/>
<evidence type="ECO:0000256" key="1">
    <source>
        <dbReference type="SAM" id="MobiDB-lite"/>
    </source>
</evidence>
<sequence length="435" mass="47375">MHTTVLLGMMALAVNAMETGHARKVPAADMPMITADPMDFLDQVEELRRRELLPRQAPSSMLSDLTVTVAADETCGYLSAELGAPITCTNKATCAWAQVLPNQGAVRCGTEIKLNCIESSTAVNSSLCDDVCQSNTFNLLCTDSDIPYCRTYVFPHGVKDYRCASSSVKDIQSAEYTFWGQDTPDFTTFFLDADGATKSIRVDKKADETSKESDVSSRITKVIDPPPSSTSHFEDKKSSVPLGAIIGGAVGGVAVIGAIMLGIFFMLRRRKNKTAPAPTDGPINPPTMSFAPQNANAMMLDSKPTNMSLGYKMVEQLFLDLSPDRVSLRDGIHAVEPWATKYIDAIQDARYGDAIWARYHLSGQVKDGKIEGLTVIESITEDAMGYKKYAPEQYAEAVSFYKGNNSSSDGRTDVIEIIMRVDVEDLTGKHIPEDG</sequence>
<evidence type="ECO:0000256" key="3">
    <source>
        <dbReference type="SAM" id="SignalP"/>
    </source>
</evidence>
<dbReference type="EMBL" id="PXXK01000112">
    <property type="protein sequence ID" value="RFN51313.1"/>
    <property type="molecule type" value="Genomic_DNA"/>
</dbReference>
<feature type="transmembrane region" description="Helical" evidence="2">
    <location>
        <begin position="242"/>
        <end position="267"/>
    </location>
</feature>
<name>A0A395MV47_9HYPO</name>
<organism evidence="4 5">
    <name type="scientific">Fusarium flagelliforme</name>
    <dbReference type="NCBI Taxonomy" id="2675880"/>
    <lineage>
        <taxon>Eukaryota</taxon>
        <taxon>Fungi</taxon>
        <taxon>Dikarya</taxon>
        <taxon>Ascomycota</taxon>
        <taxon>Pezizomycotina</taxon>
        <taxon>Sordariomycetes</taxon>
        <taxon>Hypocreomycetidae</taxon>
        <taxon>Hypocreales</taxon>
        <taxon>Nectriaceae</taxon>
        <taxon>Fusarium</taxon>
        <taxon>Fusarium incarnatum-equiseti species complex</taxon>
    </lineage>
</organism>
<keyword evidence="3" id="KW-0732">Signal</keyword>
<comment type="caution">
    <text evidence="4">The sequence shown here is derived from an EMBL/GenBank/DDBJ whole genome shotgun (WGS) entry which is preliminary data.</text>
</comment>
<feature type="compositionally biased region" description="Basic and acidic residues" evidence="1">
    <location>
        <begin position="206"/>
        <end position="215"/>
    </location>
</feature>
<accession>A0A395MV47</accession>
<dbReference type="Proteomes" id="UP000265631">
    <property type="component" value="Unassembled WGS sequence"/>
</dbReference>